<dbReference type="EC" id="3.6.1.55" evidence="12"/>
<dbReference type="InterPro" id="IPR020476">
    <property type="entry name" value="Nudix_hydrolase"/>
</dbReference>
<evidence type="ECO:0000256" key="8">
    <source>
        <dbReference type="ARBA" id="ARBA00022842"/>
    </source>
</evidence>
<comment type="caution">
    <text evidence="19">The sequence shown here is derived from an EMBL/GenBank/DDBJ whole genome shotgun (WGS) entry which is preliminary data.</text>
</comment>
<sequence length="155" mass="16697">MTIPQHPGHPLFPVVAAALVDDAGRVLLQQRPEGKALAGLWEFPGGKLEQGETPEAALVRELLEELDIAVSPAALEPAGFASEPLADRHLLLMLYVVRDWAGTPRALEADGLVWCRPEDMAFWPMPPADGPLVRQLHAYLGFSAMTEAPGDSGMV</sequence>
<evidence type="ECO:0000256" key="10">
    <source>
        <dbReference type="ARBA" id="ARBA00035861"/>
    </source>
</evidence>
<keyword evidence="5" id="KW-0479">Metal-binding</keyword>
<keyword evidence="9" id="KW-0234">DNA repair</keyword>
<keyword evidence="8" id="KW-0460">Magnesium</keyword>
<comment type="catalytic activity">
    <reaction evidence="10">
        <text>8-oxo-dGTP + H2O = 8-oxo-dGMP + diphosphate + H(+)</text>
        <dbReference type="Rhea" id="RHEA:31575"/>
        <dbReference type="ChEBI" id="CHEBI:15377"/>
        <dbReference type="ChEBI" id="CHEBI:15378"/>
        <dbReference type="ChEBI" id="CHEBI:33019"/>
        <dbReference type="ChEBI" id="CHEBI:63224"/>
        <dbReference type="ChEBI" id="CHEBI:77896"/>
        <dbReference type="EC" id="3.6.1.55"/>
    </reaction>
</comment>
<name>A0A7W6AB44_9SPHN</name>
<evidence type="ECO:0000256" key="11">
    <source>
        <dbReference type="ARBA" id="ARBA00036904"/>
    </source>
</evidence>
<evidence type="ECO:0000256" key="15">
    <source>
        <dbReference type="ARBA" id="ARBA00041979"/>
    </source>
</evidence>
<dbReference type="EMBL" id="JACIDH010000002">
    <property type="protein sequence ID" value="MBB3878575.1"/>
    <property type="molecule type" value="Genomic_DNA"/>
</dbReference>
<keyword evidence="6" id="KW-0227">DNA damage</keyword>
<dbReference type="InterPro" id="IPR020084">
    <property type="entry name" value="NUDIX_hydrolase_CS"/>
</dbReference>
<dbReference type="SUPFAM" id="SSF55811">
    <property type="entry name" value="Nudix"/>
    <property type="match status" value="1"/>
</dbReference>
<evidence type="ECO:0000256" key="1">
    <source>
        <dbReference type="ARBA" id="ARBA00001946"/>
    </source>
</evidence>
<dbReference type="PRINTS" id="PR00502">
    <property type="entry name" value="NUDIXFAMILY"/>
</dbReference>
<dbReference type="InterPro" id="IPR015797">
    <property type="entry name" value="NUDIX_hydrolase-like_dom_sf"/>
</dbReference>
<comment type="similarity">
    <text evidence="2 17">Belongs to the Nudix hydrolase family.</text>
</comment>
<protein>
    <recommendedName>
        <fullName evidence="13">8-oxo-dGTP diphosphatase</fullName>
        <ecNumber evidence="12">3.6.1.55</ecNumber>
    </recommendedName>
    <alternativeName>
        <fullName evidence="16">7,8-dihydro-8-oxoguanine-triphosphatase</fullName>
    </alternativeName>
    <alternativeName>
        <fullName evidence="15">Mutator protein MutT</fullName>
    </alternativeName>
    <alternativeName>
        <fullName evidence="14">dGTP pyrophosphohydrolase</fullName>
    </alternativeName>
</protein>
<evidence type="ECO:0000256" key="2">
    <source>
        <dbReference type="ARBA" id="ARBA00005582"/>
    </source>
</evidence>
<evidence type="ECO:0000256" key="16">
    <source>
        <dbReference type="ARBA" id="ARBA00042798"/>
    </source>
</evidence>
<comment type="catalytic activity">
    <reaction evidence="11">
        <text>8-oxo-GTP + H2O = 8-oxo-GMP + diphosphate + H(+)</text>
        <dbReference type="Rhea" id="RHEA:67616"/>
        <dbReference type="ChEBI" id="CHEBI:15377"/>
        <dbReference type="ChEBI" id="CHEBI:15378"/>
        <dbReference type="ChEBI" id="CHEBI:33019"/>
        <dbReference type="ChEBI" id="CHEBI:143553"/>
        <dbReference type="ChEBI" id="CHEBI:145694"/>
    </reaction>
</comment>
<dbReference type="AlphaFoldDB" id="A0A7W6AB44"/>
<evidence type="ECO:0000256" key="14">
    <source>
        <dbReference type="ARBA" id="ARBA00041592"/>
    </source>
</evidence>
<keyword evidence="20" id="KW-1185">Reference proteome</keyword>
<proteinExistence type="inferred from homology"/>
<dbReference type="GO" id="GO:0006281">
    <property type="term" value="P:DNA repair"/>
    <property type="evidence" value="ECO:0007669"/>
    <property type="project" value="UniProtKB-KW"/>
</dbReference>
<dbReference type="Gene3D" id="3.90.79.10">
    <property type="entry name" value="Nucleoside Triphosphate Pyrophosphohydrolase"/>
    <property type="match status" value="1"/>
</dbReference>
<dbReference type="Proteomes" id="UP000538670">
    <property type="component" value="Unassembled WGS sequence"/>
</dbReference>
<dbReference type="PROSITE" id="PS51462">
    <property type="entry name" value="NUDIX"/>
    <property type="match status" value="1"/>
</dbReference>
<accession>A0A7W6AB44</accession>
<evidence type="ECO:0000256" key="12">
    <source>
        <dbReference type="ARBA" id="ARBA00038905"/>
    </source>
</evidence>
<comment type="cofactor">
    <cofactor evidence="1">
        <name>Mg(2+)</name>
        <dbReference type="ChEBI" id="CHEBI:18420"/>
    </cofactor>
</comment>
<keyword evidence="3" id="KW-0515">Mutator protein</keyword>
<keyword evidence="4" id="KW-0235">DNA replication</keyword>
<dbReference type="GO" id="GO:0008413">
    <property type="term" value="F:8-oxo-7,8-dihydroguanosine triphosphate pyrophosphatase activity"/>
    <property type="evidence" value="ECO:0007669"/>
    <property type="project" value="TreeGrafter"/>
</dbReference>
<dbReference type="InterPro" id="IPR000086">
    <property type="entry name" value="NUDIX_hydrolase_dom"/>
</dbReference>
<dbReference type="CDD" id="cd03425">
    <property type="entry name" value="NUDIX_MutT_NudA_like"/>
    <property type="match status" value="1"/>
</dbReference>
<evidence type="ECO:0000313" key="20">
    <source>
        <dbReference type="Proteomes" id="UP000538670"/>
    </source>
</evidence>
<dbReference type="GO" id="GO:0035539">
    <property type="term" value="F:8-oxo-7,8-dihydrodeoxyguanosine triphosphate pyrophosphatase activity"/>
    <property type="evidence" value="ECO:0007669"/>
    <property type="project" value="UniProtKB-EC"/>
</dbReference>
<dbReference type="PROSITE" id="PS00893">
    <property type="entry name" value="NUDIX_BOX"/>
    <property type="match status" value="1"/>
</dbReference>
<dbReference type="InterPro" id="IPR047127">
    <property type="entry name" value="MutT-like"/>
</dbReference>
<evidence type="ECO:0000256" key="7">
    <source>
        <dbReference type="ARBA" id="ARBA00022801"/>
    </source>
</evidence>
<evidence type="ECO:0000256" key="6">
    <source>
        <dbReference type="ARBA" id="ARBA00022763"/>
    </source>
</evidence>
<feature type="domain" description="Nudix hydrolase" evidence="18">
    <location>
        <begin position="10"/>
        <end position="138"/>
    </location>
</feature>
<evidence type="ECO:0000256" key="17">
    <source>
        <dbReference type="RuleBase" id="RU003476"/>
    </source>
</evidence>
<evidence type="ECO:0000256" key="13">
    <source>
        <dbReference type="ARBA" id="ARBA00040794"/>
    </source>
</evidence>
<evidence type="ECO:0000256" key="5">
    <source>
        <dbReference type="ARBA" id="ARBA00022723"/>
    </source>
</evidence>
<dbReference type="PANTHER" id="PTHR47707">
    <property type="entry name" value="8-OXO-DGTP DIPHOSPHATASE"/>
    <property type="match status" value="1"/>
</dbReference>
<dbReference type="RefSeq" id="WP_183950765.1">
    <property type="nucleotide sequence ID" value="NZ_JACIDH010000002.1"/>
</dbReference>
<evidence type="ECO:0000256" key="9">
    <source>
        <dbReference type="ARBA" id="ARBA00023204"/>
    </source>
</evidence>
<dbReference type="PANTHER" id="PTHR47707:SF1">
    <property type="entry name" value="NUDIX HYDROLASE FAMILY PROTEIN"/>
    <property type="match status" value="1"/>
</dbReference>
<evidence type="ECO:0000313" key="19">
    <source>
        <dbReference type="EMBL" id="MBB3878575.1"/>
    </source>
</evidence>
<dbReference type="Pfam" id="PF00293">
    <property type="entry name" value="NUDIX"/>
    <property type="match status" value="1"/>
</dbReference>
<reference evidence="19 20" key="1">
    <citation type="submission" date="2020-08" db="EMBL/GenBank/DDBJ databases">
        <title>Genomic Encyclopedia of Type Strains, Phase IV (KMG-IV): sequencing the most valuable type-strain genomes for metagenomic binning, comparative biology and taxonomic classification.</title>
        <authorList>
            <person name="Goeker M."/>
        </authorList>
    </citation>
    <scope>NUCLEOTIDE SEQUENCE [LARGE SCALE GENOMIC DNA]</scope>
    <source>
        <strain evidence="19 20">DSM 19512</strain>
    </source>
</reference>
<evidence type="ECO:0000256" key="4">
    <source>
        <dbReference type="ARBA" id="ARBA00022705"/>
    </source>
</evidence>
<evidence type="ECO:0000256" key="3">
    <source>
        <dbReference type="ARBA" id="ARBA00022457"/>
    </source>
</evidence>
<dbReference type="GO" id="GO:0044716">
    <property type="term" value="F:8-oxo-GDP phosphatase activity"/>
    <property type="evidence" value="ECO:0007669"/>
    <property type="project" value="TreeGrafter"/>
</dbReference>
<evidence type="ECO:0000259" key="18">
    <source>
        <dbReference type="PROSITE" id="PS51462"/>
    </source>
</evidence>
<keyword evidence="7 17" id="KW-0378">Hydrolase</keyword>
<dbReference type="GO" id="GO:0006260">
    <property type="term" value="P:DNA replication"/>
    <property type="evidence" value="ECO:0007669"/>
    <property type="project" value="UniProtKB-KW"/>
</dbReference>
<dbReference type="GO" id="GO:0046872">
    <property type="term" value="F:metal ion binding"/>
    <property type="evidence" value="ECO:0007669"/>
    <property type="project" value="UniProtKB-KW"/>
</dbReference>
<dbReference type="GO" id="GO:0044715">
    <property type="term" value="F:8-oxo-dGDP phosphatase activity"/>
    <property type="evidence" value="ECO:0007669"/>
    <property type="project" value="TreeGrafter"/>
</dbReference>
<gene>
    <name evidence="19" type="ORF">GGR48_000988</name>
</gene>
<organism evidence="19 20">
    <name type="scientific">Sphingomonas pseudosanguinis</name>
    <dbReference type="NCBI Taxonomy" id="413712"/>
    <lineage>
        <taxon>Bacteria</taxon>
        <taxon>Pseudomonadati</taxon>
        <taxon>Pseudomonadota</taxon>
        <taxon>Alphaproteobacteria</taxon>
        <taxon>Sphingomonadales</taxon>
        <taxon>Sphingomonadaceae</taxon>
        <taxon>Sphingomonas</taxon>
    </lineage>
</organism>